<dbReference type="EMBL" id="QJHK01000007">
    <property type="protein sequence ID" value="PXY40912.1"/>
    <property type="molecule type" value="Genomic_DNA"/>
</dbReference>
<evidence type="ECO:0000313" key="2">
    <source>
        <dbReference type="EMBL" id="PXY40912.1"/>
    </source>
</evidence>
<accession>A0A2V4BQV2</accession>
<gene>
    <name evidence="2" type="ORF">DMB65_10060</name>
</gene>
<evidence type="ECO:0000256" key="1">
    <source>
        <dbReference type="SAM" id="SignalP"/>
    </source>
</evidence>
<dbReference type="Proteomes" id="UP000247903">
    <property type="component" value="Unassembled WGS sequence"/>
</dbReference>
<dbReference type="OrthoDB" id="1355249at2"/>
<dbReference type="PROSITE" id="PS51257">
    <property type="entry name" value="PROKAR_LIPOPROTEIN"/>
    <property type="match status" value="1"/>
</dbReference>
<proteinExistence type="predicted"/>
<feature type="chain" id="PRO_5016096687" description="Lipoprotein" evidence="1">
    <location>
        <begin position="24"/>
        <end position="136"/>
    </location>
</feature>
<feature type="signal peptide" evidence="1">
    <location>
        <begin position="1"/>
        <end position="23"/>
    </location>
</feature>
<evidence type="ECO:0008006" key="4">
    <source>
        <dbReference type="Google" id="ProtNLM"/>
    </source>
</evidence>
<protein>
    <recommendedName>
        <fullName evidence="4">Lipoprotein</fullName>
    </recommendedName>
</protein>
<reference evidence="2 3" key="1">
    <citation type="submission" date="2018-05" db="EMBL/GenBank/DDBJ databases">
        <title>Flavobacterium sp. strain IMCC34759, incomplete genome.</title>
        <authorList>
            <person name="Joung Y."/>
            <person name="Cho J."/>
        </authorList>
    </citation>
    <scope>NUCLEOTIDE SEQUENCE [LARGE SCALE GENOMIC DNA]</scope>
    <source>
        <strain evidence="2 3">IMCC34759</strain>
    </source>
</reference>
<sequence>MIKIKKLPALLVLSLLMSCTSKYKYHKMVQTDYNLNPFRASDIIRSDTTAGNYIETEKKESLFIFEDNSDFIFKVSKNPPQIDIVDREGVNSRFVAERGFEITSKKAGDTLIVRFFPTKSTPDNVLKFGVEYKFFK</sequence>
<dbReference type="AlphaFoldDB" id="A0A2V4BQV2"/>
<name>A0A2V4BQV2_9FLAO</name>
<organism evidence="2 3">
    <name type="scientific">Flavobacterium cheongpyeongense</name>
    <dbReference type="NCBI Taxonomy" id="2212651"/>
    <lineage>
        <taxon>Bacteria</taxon>
        <taxon>Pseudomonadati</taxon>
        <taxon>Bacteroidota</taxon>
        <taxon>Flavobacteriia</taxon>
        <taxon>Flavobacteriales</taxon>
        <taxon>Flavobacteriaceae</taxon>
        <taxon>Flavobacterium</taxon>
    </lineage>
</organism>
<keyword evidence="1" id="KW-0732">Signal</keyword>
<dbReference type="RefSeq" id="WP_110306520.1">
    <property type="nucleotide sequence ID" value="NZ_QJHK01000007.1"/>
</dbReference>
<comment type="caution">
    <text evidence="2">The sequence shown here is derived from an EMBL/GenBank/DDBJ whole genome shotgun (WGS) entry which is preliminary data.</text>
</comment>
<keyword evidence="3" id="KW-1185">Reference proteome</keyword>
<evidence type="ECO:0000313" key="3">
    <source>
        <dbReference type="Proteomes" id="UP000247903"/>
    </source>
</evidence>